<dbReference type="KEGG" id="nsl:BOX37_24950"/>
<keyword evidence="4" id="KW-1185">Reference proteome</keyword>
<dbReference type="OrthoDB" id="4554786at2"/>
<sequence length="146" mass="14575">MSFMSRAGLAVAALGLAAGSVVGAGSANAAGDLFGAIGFSSQLWESWSTVDWDTAEGARASVLDGCTAAGADDCGVMTTWANGCGALVYNNEGWVAAASGPDQGEAIRKAIDRLAEGVPIARLANFGSSDLSGTKVITVVCTANVR</sequence>
<keyword evidence="1" id="KW-0732">Signal</keyword>
<evidence type="ECO:0000259" key="2">
    <source>
        <dbReference type="Pfam" id="PF13827"/>
    </source>
</evidence>
<gene>
    <name evidence="3" type="ORF">BOX37_24950</name>
</gene>
<evidence type="ECO:0000313" key="3">
    <source>
        <dbReference type="EMBL" id="APE36633.1"/>
    </source>
</evidence>
<evidence type="ECO:0000256" key="1">
    <source>
        <dbReference type="SAM" id="SignalP"/>
    </source>
</evidence>
<dbReference type="InterPro" id="IPR025240">
    <property type="entry name" value="DUF4189"/>
</dbReference>
<feature type="domain" description="DUF4189" evidence="2">
    <location>
        <begin position="34"/>
        <end position="116"/>
    </location>
</feature>
<reference evidence="3" key="1">
    <citation type="submission" date="2016-11" db="EMBL/GenBank/DDBJ databases">
        <authorList>
            <person name="Jaros S."/>
            <person name="Januszkiewicz K."/>
            <person name="Wedrychowicz H."/>
        </authorList>
    </citation>
    <scope>NUCLEOTIDE SEQUENCE [LARGE SCALE GENOMIC DNA]</scope>
    <source>
        <strain evidence="3">Y48</strain>
    </source>
</reference>
<evidence type="ECO:0000313" key="4">
    <source>
        <dbReference type="Proteomes" id="UP000183810"/>
    </source>
</evidence>
<dbReference type="Proteomes" id="UP000183810">
    <property type="component" value="Chromosome"/>
</dbReference>
<dbReference type="Pfam" id="PF13827">
    <property type="entry name" value="DUF4189"/>
    <property type="match status" value="1"/>
</dbReference>
<name>A0A1J0VXA1_9NOCA</name>
<dbReference type="AlphaFoldDB" id="A0A1J0VXA1"/>
<feature type="signal peptide" evidence="1">
    <location>
        <begin position="1"/>
        <end position="29"/>
    </location>
</feature>
<accession>A0A1J0VXA1</accession>
<feature type="chain" id="PRO_5013040400" description="DUF4189 domain-containing protein" evidence="1">
    <location>
        <begin position="30"/>
        <end position="146"/>
    </location>
</feature>
<dbReference type="EMBL" id="CP018082">
    <property type="protein sequence ID" value="APE36633.1"/>
    <property type="molecule type" value="Genomic_DNA"/>
</dbReference>
<proteinExistence type="predicted"/>
<protein>
    <recommendedName>
        <fullName evidence="2">DUF4189 domain-containing protein</fullName>
    </recommendedName>
</protein>
<organism evidence="3 4">
    <name type="scientific">Nocardia mangyaensis</name>
    <dbReference type="NCBI Taxonomy" id="2213200"/>
    <lineage>
        <taxon>Bacteria</taxon>
        <taxon>Bacillati</taxon>
        <taxon>Actinomycetota</taxon>
        <taxon>Actinomycetes</taxon>
        <taxon>Mycobacteriales</taxon>
        <taxon>Nocardiaceae</taxon>
        <taxon>Nocardia</taxon>
    </lineage>
</organism>
<dbReference type="RefSeq" id="WP_071929817.1">
    <property type="nucleotide sequence ID" value="NZ_CP018082.1"/>
</dbReference>